<comment type="similarity">
    <text evidence="2">Belongs to the purine-cytosine permease (2.A.39) family.</text>
</comment>
<feature type="transmembrane region" description="Helical" evidence="6">
    <location>
        <begin position="118"/>
        <end position="145"/>
    </location>
</feature>
<evidence type="ECO:0000256" key="2">
    <source>
        <dbReference type="ARBA" id="ARBA00008974"/>
    </source>
</evidence>
<dbReference type="GO" id="GO:0015205">
    <property type="term" value="F:nucleobase transmembrane transporter activity"/>
    <property type="evidence" value="ECO:0007669"/>
    <property type="project" value="TreeGrafter"/>
</dbReference>
<sequence>MTSISSMETDSNFIDTGDLGRRGGGGLCPVSVAERTLSGWDMAGLWIALVTNVPNYYLAGSLVDLGMSWWQGIATIFLGNLVIVAPICLTAHAGVRYGVHFSVQLRAAFGVRGAFVPALLRAVVACGWCGIESWIGGQSIFLLLLPRSAASSPLAQPLSWLGTSPLELGCFLLFSVLQLAVVWKGMGAINALSRFSAPILILLVATLFAWAYAAAGSFGDMLSTPSRLSPSQFWPVFFSSLTGCVGTWASLALNISDFARFACSQADQVFGQMGLPIFQTAFTFAGLAITSATVVIFGRTISNPIELLSTINSNFFVSAIAFFGIALATITTNIPANFVAPVTMLLSLCPSAFSFATGSLLTAAISFAFQPWKLMGSSDSFVYTWLVGYSAVLGPITGIMLTDYYVLRRARLDVSGLYSDNEHGPYYYTGGYNVVAFVALAAGVAPAVPGFLHKVGAVGVTWEMFDVVYGSAWFFGVSIASLVYWALSRCCGWAGRRQRHREASSTRTEPLLCTGD</sequence>
<evidence type="ECO:0000313" key="8">
    <source>
        <dbReference type="Proteomes" id="UP000734854"/>
    </source>
</evidence>
<evidence type="ECO:0000256" key="3">
    <source>
        <dbReference type="ARBA" id="ARBA00022692"/>
    </source>
</evidence>
<keyword evidence="8" id="KW-1185">Reference proteome</keyword>
<feature type="transmembrane region" description="Helical" evidence="6">
    <location>
        <begin position="69"/>
        <end position="97"/>
    </location>
</feature>
<dbReference type="PANTHER" id="PTHR30618:SF0">
    <property type="entry name" value="PURINE-URACIL PERMEASE NCS1"/>
    <property type="match status" value="1"/>
</dbReference>
<dbReference type="Pfam" id="PF02133">
    <property type="entry name" value="Transp_cyt_pur"/>
    <property type="match status" value="1"/>
</dbReference>
<name>A0A8J5LS75_ZINOF</name>
<reference evidence="7 8" key="1">
    <citation type="submission" date="2020-08" db="EMBL/GenBank/DDBJ databases">
        <title>Plant Genome Project.</title>
        <authorList>
            <person name="Zhang R.-G."/>
        </authorList>
    </citation>
    <scope>NUCLEOTIDE SEQUENCE [LARGE SCALE GENOMIC DNA]</scope>
    <source>
        <tissue evidence="7">Rhizome</tissue>
    </source>
</reference>
<keyword evidence="5 6" id="KW-0472">Membrane</keyword>
<gene>
    <name evidence="7" type="ORF">ZIOFF_010628</name>
</gene>
<evidence type="ECO:0000256" key="4">
    <source>
        <dbReference type="ARBA" id="ARBA00022989"/>
    </source>
</evidence>
<keyword evidence="4 6" id="KW-1133">Transmembrane helix</keyword>
<feature type="transmembrane region" description="Helical" evidence="6">
    <location>
        <begin position="277"/>
        <end position="298"/>
    </location>
</feature>
<feature type="transmembrane region" description="Helical" evidence="6">
    <location>
        <begin position="233"/>
        <end position="256"/>
    </location>
</feature>
<organism evidence="7 8">
    <name type="scientific">Zingiber officinale</name>
    <name type="common">Ginger</name>
    <name type="synonym">Amomum zingiber</name>
    <dbReference type="NCBI Taxonomy" id="94328"/>
    <lineage>
        <taxon>Eukaryota</taxon>
        <taxon>Viridiplantae</taxon>
        <taxon>Streptophyta</taxon>
        <taxon>Embryophyta</taxon>
        <taxon>Tracheophyta</taxon>
        <taxon>Spermatophyta</taxon>
        <taxon>Magnoliopsida</taxon>
        <taxon>Liliopsida</taxon>
        <taxon>Zingiberales</taxon>
        <taxon>Zingiberaceae</taxon>
        <taxon>Zingiber</taxon>
    </lineage>
</organism>
<dbReference type="AlphaFoldDB" id="A0A8J5LS75"/>
<dbReference type="InterPro" id="IPR045225">
    <property type="entry name" value="Uracil/uridine/allantoin_perm"/>
</dbReference>
<feature type="transmembrane region" description="Helical" evidence="6">
    <location>
        <begin position="165"/>
        <end position="183"/>
    </location>
</feature>
<feature type="transmembrane region" description="Helical" evidence="6">
    <location>
        <begin position="310"/>
        <end position="330"/>
    </location>
</feature>
<dbReference type="EMBL" id="JACMSC010000003">
    <property type="protein sequence ID" value="KAG6528453.1"/>
    <property type="molecule type" value="Genomic_DNA"/>
</dbReference>
<feature type="transmembrane region" description="Helical" evidence="6">
    <location>
        <begin position="468"/>
        <end position="487"/>
    </location>
</feature>
<dbReference type="Proteomes" id="UP000734854">
    <property type="component" value="Unassembled WGS sequence"/>
</dbReference>
<feature type="transmembrane region" description="Helical" evidence="6">
    <location>
        <begin position="381"/>
        <end position="406"/>
    </location>
</feature>
<dbReference type="GO" id="GO:0005886">
    <property type="term" value="C:plasma membrane"/>
    <property type="evidence" value="ECO:0007669"/>
    <property type="project" value="TreeGrafter"/>
</dbReference>
<keyword evidence="3 6" id="KW-0812">Transmembrane</keyword>
<dbReference type="Gene3D" id="1.10.4160.10">
    <property type="entry name" value="Hydantoin permease"/>
    <property type="match status" value="1"/>
</dbReference>
<feature type="transmembrane region" description="Helical" evidence="6">
    <location>
        <begin position="195"/>
        <end position="213"/>
    </location>
</feature>
<dbReference type="InterPro" id="IPR001248">
    <property type="entry name" value="Pur-cyt_permease"/>
</dbReference>
<feature type="transmembrane region" description="Helical" evidence="6">
    <location>
        <begin position="426"/>
        <end position="448"/>
    </location>
</feature>
<dbReference type="PANTHER" id="PTHR30618">
    <property type="entry name" value="NCS1 FAMILY PURINE/PYRIMIDINE TRANSPORTER"/>
    <property type="match status" value="1"/>
</dbReference>
<dbReference type="CDD" id="cd11485">
    <property type="entry name" value="SLC-NCS1sbd_YbbW-like"/>
    <property type="match status" value="1"/>
</dbReference>
<comment type="subcellular location">
    <subcellularLocation>
        <location evidence="1">Membrane</location>
        <topology evidence="1">Multi-pass membrane protein</topology>
    </subcellularLocation>
</comment>
<proteinExistence type="inferred from homology"/>
<protein>
    <submittedName>
        <fullName evidence="7">Uncharacterized protein</fullName>
    </submittedName>
</protein>
<feature type="transmembrane region" description="Helical" evidence="6">
    <location>
        <begin position="342"/>
        <end position="369"/>
    </location>
</feature>
<evidence type="ECO:0000256" key="5">
    <source>
        <dbReference type="ARBA" id="ARBA00023136"/>
    </source>
</evidence>
<evidence type="ECO:0000256" key="1">
    <source>
        <dbReference type="ARBA" id="ARBA00004141"/>
    </source>
</evidence>
<evidence type="ECO:0000313" key="7">
    <source>
        <dbReference type="EMBL" id="KAG6528453.1"/>
    </source>
</evidence>
<comment type="caution">
    <text evidence="7">The sequence shown here is derived from an EMBL/GenBank/DDBJ whole genome shotgun (WGS) entry which is preliminary data.</text>
</comment>
<accession>A0A8J5LS75</accession>
<evidence type="ECO:0000256" key="6">
    <source>
        <dbReference type="SAM" id="Phobius"/>
    </source>
</evidence>